<dbReference type="Pfam" id="PF03372">
    <property type="entry name" value="Exo_endo_phos"/>
    <property type="match status" value="1"/>
</dbReference>
<evidence type="ECO:0000259" key="1">
    <source>
        <dbReference type="Pfam" id="PF03372"/>
    </source>
</evidence>
<feature type="domain" description="Endonuclease/exonuclease/phosphatase" evidence="1">
    <location>
        <begin position="6"/>
        <end position="258"/>
    </location>
</feature>
<dbReference type="RefSeq" id="WP_132417209.1">
    <property type="nucleotide sequence ID" value="NZ_SKFG01000004.1"/>
</dbReference>
<dbReference type="PANTHER" id="PTHR12121:SF36">
    <property type="entry name" value="ENDONUCLEASE_EXONUCLEASE_PHOSPHATASE DOMAIN-CONTAINING PROTEIN"/>
    <property type="match status" value="1"/>
</dbReference>
<evidence type="ECO:0000313" key="2">
    <source>
        <dbReference type="EMBL" id="TCZ78759.1"/>
    </source>
</evidence>
<dbReference type="CDD" id="cd09083">
    <property type="entry name" value="EEP-1"/>
    <property type="match status" value="1"/>
</dbReference>
<dbReference type="GO" id="GO:0000175">
    <property type="term" value="F:3'-5'-RNA exonuclease activity"/>
    <property type="evidence" value="ECO:0007669"/>
    <property type="project" value="TreeGrafter"/>
</dbReference>
<evidence type="ECO:0000313" key="3">
    <source>
        <dbReference type="Proteomes" id="UP000295418"/>
    </source>
</evidence>
<dbReference type="InterPro" id="IPR005135">
    <property type="entry name" value="Endo/exonuclease/phosphatase"/>
</dbReference>
<dbReference type="OrthoDB" id="9793162at2"/>
<keyword evidence="3" id="KW-1185">Reference proteome</keyword>
<keyword evidence="2" id="KW-0269">Exonuclease</keyword>
<reference evidence="2 3" key="1">
    <citation type="submission" date="2019-03" db="EMBL/GenBank/DDBJ databases">
        <authorList>
            <person name="Kim M.K.M."/>
        </authorList>
    </citation>
    <scope>NUCLEOTIDE SEQUENCE [LARGE SCALE GENOMIC DNA]</scope>
    <source>
        <strain evidence="2 3">18JY21-1</strain>
    </source>
</reference>
<accession>A0A4R4EG52</accession>
<name>A0A4R4EG52_9BACL</name>
<dbReference type="AlphaFoldDB" id="A0A4R4EG52"/>
<organism evidence="2 3">
    <name type="scientific">Paenibacillus albiflavus</name>
    <dbReference type="NCBI Taxonomy" id="2545760"/>
    <lineage>
        <taxon>Bacteria</taxon>
        <taxon>Bacillati</taxon>
        <taxon>Bacillota</taxon>
        <taxon>Bacilli</taxon>
        <taxon>Bacillales</taxon>
        <taxon>Paenibacillaceae</taxon>
        <taxon>Paenibacillus</taxon>
    </lineage>
</organism>
<dbReference type="Proteomes" id="UP000295418">
    <property type="component" value="Unassembled WGS sequence"/>
</dbReference>
<comment type="caution">
    <text evidence="2">The sequence shown here is derived from an EMBL/GenBank/DDBJ whole genome shotgun (WGS) entry which is preliminary data.</text>
</comment>
<proteinExistence type="predicted"/>
<protein>
    <submittedName>
        <fullName evidence="2">Endonuclease/exonuclease/phosphatase family protein</fullName>
    </submittedName>
</protein>
<dbReference type="GO" id="GO:0004519">
    <property type="term" value="F:endonuclease activity"/>
    <property type="evidence" value="ECO:0007669"/>
    <property type="project" value="UniProtKB-KW"/>
</dbReference>
<keyword evidence="2" id="KW-0255">Endonuclease</keyword>
<dbReference type="InterPro" id="IPR050410">
    <property type="entry name" value="CCR4/nocturin_mRNA_transcr"/>
</dbReference>
<dbReference type="Gene3D" id="3.60.10.10">
    <property type="entry name" value="Endonuclease/exonuclease/phosphatase"/>
    <property type="match status" value="1"/>
</dbReference>
<dbReference type="PANTHER" id="PTHR12121">
    <property type="entry name" value="CARBON CATABOLITE REPRESSOR PROTEIN 4"/>
    <property type="match status" value="1"/>
</dbReference>
<dbReference type="SUPFAM" id="SSF56219">
    <property type="entry name" value="DNase I-like"/>
    <property type="match status" value="1"/>
</dbReference>
<gene>
    <name evidence="2" type="ORF">E0485_06685</name>
</gene>
<keyword evidence="2" id="KW-0540">Nuclease</keyword>
<keyword evidence="2" id="KW-0378">Hydrolase</keyword>
<dbReference type="EMBL" id="SKFG01000004">
    <property type="protein sequence ID" value="TCZ78759.1"/>
    <property type="molecule type" value="Genomic_DNA"/>
</dbReference>
<dbReference type="InterPro" id="IPR036691">
    <property type="entry name" value="Endo/exonu/phosph_ase_sf"/>
</dbReference>
<sequence>MDLKVMTFNLRVPSVFDGLNSWWFRRKSINDLIRTSNAVIIGIQEGSKQMLNAITNHLPSYKWVGAHQGKFSEYCAVIYNERLVTHIDEGTFWLSQTPTIPGSKSWKSAWVRLCTWVHFKSVHAPHQEFVVYNTHLDNKSQEAREQGLQVIWRHMMSYTKGKDLPIILMGDLNAEPQNKVIQYLRKLRRDKNDKIPFFTDVYSRLKNGSLDAIGSTFHNFKGGSKGETLDYIFVTKPFEVQESIVERSKFDSRYPSDHYPVIAKLKLPLVPRIRSNK</sequence>